<proteinExistence type="predicted"/>
<evidence type="ECO:0000313" key="1">
    <source>
        <dbReference type="EMBL" id="SBR83779.1"/>
    </source>
</evidence>
<sequence>AEVLLHELTELLLHSVTSTNGQFFMYSLTSSVSGHMETYVLTIVA</sequence>
<gene>
    <name evidence="1" type="primary">CU457778.1</name>
</gene>
<reference evidence="1" key="2">
    <citation type="submission" date="2016-06" db="EMBL/GenBank/DDBJ databases">
        <title>The genome of a short-lived fish provides insights into sex chromosome evolution and the genetic control of aging.</title>
        <authorList>
            <person name="Reichwald K."/>
            <person name="Felder M."/>
            <person name="Petzold A."/>
            <person name="Koch P."/>
            <person name="Groth M."/>
            <person name="Platzer M."/>
        </authorList>
    </citation>
    <scope>NUCLEOTIDE SEQUENCE</scope>
    <source>
        <tissue evidence="1">Brain</tissue>
    </source>
</reference>
<reference evidence="1" key="1">
    <citation type="submission" date="2016-05" db="EMBL/GenBank/DDBJ databases">
        <authorList>
            <person name="Lavstsen T."/>
            <person name="Jespersen J.S."/>
        </authorList>
    </citation>
    <scope>NUCLEOTIDE SEQUENCE</scope>
    <source>
        <tissue evidence="1">Brain</tissue>
    </source>
</reference>
<feature type="non-terminal residue" evidence="1">
    <location>
        <position position="1"/>
    </location>
</feature>
<protein>
    <submittedName>
        <fullName evidence="1">Uncharacterized protein</fullName>
    </submittedName>
</protein>
<dbReference type="EMBL" id="HAEG01009164">
    <property type="protein sequence ID" value="SBR83779.1"/>
    <property type="molecule type" value="Transcribed_RNA"/>
</dbReference>
<dbReference type="AlphaFoldDB" id="A0A1A8PS12"/>
<accession>A0A1A8PS12</accession>
<organism evidence="1">
    <name type="scientific">Nothobranchius pienaari</name>
    <dbReference type="NCBI Taxonomy" id="704102"/>
    <lineage>
        <taxon>Eukaryota</taxon>
        <taxon>Metazoa</taxon>
        <taxon>Chordata</taxon>
        <taxon>Craniata</taxon>
        <taxon>Vertebrata</taxon>
        <taxon>Euteleostomi</taxon>
        <taxon>Actinopterygii</taxon>
        <taxon>Neopterygii</taxon>
        <taxon>Teleostei</taxon>
        <taxon>Neoteleostei</taxon>
        <taxon>Acanthomorphata</taxon>
        <taxon>Ovalentaria</taxon>
        <taxon>Atherinomorphae</taxon>
        <taxon>Cyprinodontiformes</taxon>
        <taxon>Nothobranchiidae</taxon>
        <taxon>Nothobranchius</taxon>
    </lineage>
</organism>
<name>A0A1A8PS12_9TELE</name>